<accession>A0A7M1S273</accession>
<dbReference type="SUPFAM" id="SSF56925">
    <property type="entry name" value="OMPA-like"/>
    <property type="match status" value="1"/>
</dbReference>
<reference evidence="4 5" key="1">
    <citation type="submission" date="2020-10" db="EMBL/GenBank/DDBJ databases">
        <title>The genome of sulfurovum sp.</title>
        <authorList>
            <person name="Xie S."/>
            <person name="Shao Z."/>
            <person name="Jiang L."/>
        </authorList>
    </citation>
    <scope>NUCLEOTIDE SEQUENCE [LARGE SCALE GENOMIC DNA]</scope>
    <source>
        <strain evidence="4 5">ST-419</strain>
    </source>
</reference>
<dbReference type="EMBL" id="CP063164">
    <property type="protein sequence ID" value="QOR61314.1"/>
    <property type="molecule type" value="Genomic_DNA"/>
</dbReference>
<gene>
    <name evidence="4" type="ORF">IMZ28_07615</name>
</gene>
<keyword evidence="1 2" id="KW-0732">Signal</keyword>
<dbReference type="Proteomes" id="UP000595074">
    <property type="component" value="Chromosome"/>
</dbReference>
<feature type="signal peptide" evidence="2">
    <location>
        <begin position="1"/>
        <end position="20"/>
    </location>
</feature>
<protein>
    <submittedName>
        <fullName evidence="4">Outer membrane beta-barrel protein</fullName>
    </submittedName>
</protein>
<dbReference type="AlphaFoldDB" id="A0A7M1S273"/>
<keyword evidence="5" id="KW-1185">Reference proteome</keyword>
<dbReference type="InterPro" id="IPR011250">
    <property type="entry name" value="OMP/PagP_B-barrel"/>
</dbReference>
<dbReference type="KEGG" id="sinu:IMZ28_07615"/>
<dbReference type="InterPro" id="IPR027385">
    <property type="entry name" value="Beta-barrel_OMP"/>
</dbReference>
<dbReference type="Pfam" id="PF13505">
    <property type="entry name" value="OMP_b-brl"/>
    <property type="match status" value="1"/>
</dbReference>
<dbReference type="RefSeq" id="WP_197547988.1">
    <property type="nucleotide sequence ID" value="NZ_CP063164.1"/>
</dbReference>
<evidence type="ECO:0000259" key="3">
    <source>
        <dbReference type="Pfam" id="PF13505"/>
    </source>
</evidence>
<feature type="domain" description="Outer membrane protein beta-barrel" evidence="3">
    <location>
        <begin position="40"/>
        <end position="225"/>
    </location>
</feature>
<name>A0A7M1S273_9BACT</name>
<evidence type="ECO:0000256" key="2">
    <source>
        <dbReference type="SAM" id="SignalP"/>
    </source>
</evidence>
<feature type="chain" id="PRO_5029668044" evidence="2">
    <location>
        <begin position="21"/>
        <end position="225"/>
    </location>
</feature>
<sequence length="225" mass="24965">MKKFTFSVVASLAMSTLAIAGGNIEPVVEPVVETVVPAVKSGFYVGGAISAVQNDFRTYGVYNGEEDTYAVGNTDHLGGMLQVGYKFNQYLAVETRYWIAGEEDWSDPVNWGENSSFTTEFDAMGLYLKPMYPVMDGLDVYGLLGFALMNYDLTEYYNGEPDAHRNFSDTAFSYGVGASYAINDSLAVFVDYVRLYDDTIQVWYNGDVFADITSDTFNFGITYSF</sequence>
<proteinExistence type="predicted"/>
<organism evidence="4 5">
    <name type="scientific">Sulfurovum indicum</name>
    <dbReference type="NCBI Taxonomy" id="2779528"/>
    <lineage>
        <taxon>Bacteria</taxon>
        <taxon>Pseudomonadati</taxon>
        <taxon>Campylobacterota</taxon>
        <taxon>Epsilonproteobacteria</taxon>
        <taxon>Campylobacterales</taxon>
        <taxon>Sulfurovaceae</taxon>
        <taxon>Sulfurovum</taxon>
    </lineage>
</organism>
<evidence type="ECO:0000256" key="1">
    <source>
        <dbReference type="ARBA" id="ARBA00022729"/>
    </source>
</evidence>
<evidence type="ECO:0000313" key="4">
    <source>
        <dbReference type="EMBL" id="QOR61314.1"/>
    </source>
</evidence>
<dbReference type="Gene3D" id="2.40.160.20">
    <property type="match status" value="1"/>
</dbReference>
<evidence type="ECO:0000313" key="5">
    <source>
        <dbReference type="Proteomes" id="UP000595074"/>
    </source>
</evidence>